<dbReference type="SUPFAM" id="SSF53335">
    <property type="entry name" value="S-adenosyl-L-methionine-dependent methyltransferases"/>
    <property type="match status" value="1"/>
</dbReference>
<comment type="function">
    <text evidence="6">Methylates ribosomal protein L11.</text>
</comment>
<keyword evidence="7" id="KW-0687">Ribonucleoprotein</keyword>
<keyword evidence="8" id="KW-1185">Reference proteome</keyword>
<dbReference type="PANTHER" id="PTHR43648">
    <property type="entry name" value="ELECTRON TRANSFER FLAVOPROTEIN BETA SUBUNIT LYSINE METHYLTRANSFERASE"/>
    <property type="match status" value="1"/>
</dbReference>
<comment type="catalytic activity">
    <reaction evidence="6">
        <text>L-lysyl-[protein] + 3 S-adenosyl-L-methionine = N(6),N(6),N(6)-trimethyl-L-lysyl-[protein] + 3 S-adenosyl-L-homocysteine + 3 H(+)</text>
        <dbReference type="Rhea" id="RHEA:54192"/>
        <dbReference type="Rhea" id="RHEA-COMP:9752"/>
        <dbReference type="Rhea" id="RHEA-COMP:13826"/>
        <dbReference type="ChEBI" id="CHEBI:15378"/>
        <dbReference type="ChEBI" id="CHEBI:29969"/>
        <dbReference type="ChEBI" id="CHEBI:57856"/>
        <dbReference type="ChEBI" id="CHEBI:59789"/>
        <dbReference type="ChEBI" id="CHEBI:61961"/>
    </reaction>
</comment>
<name>A0ABU5CGS0_9BACI</name>
<evidence type="ECO:0000256" key="1">
    <source>
        <dbReference type="ARBA" id="ARBA00009741"/>
    </source>
</evidence>
<organism evidence="7 8">
    <name type="scientific">Tigheibacillus jepli</name>
    <dbReference type="NCBI Taxonomy" id="3035914"/>
    <lineage>
        <taxon>Bacteria</taxon>
        <taxon>Bacillati</taxon>
        <taxon>Bacillota</taxon>
        <taxon>Bacilli</taxon>
        <taxon>Bacillales</taxon>
        <taxon>Bacillaceae</taxon>
        <taxon>Tigheibacillus</taxon>
    </lineage>
</organism>
<keyword evidence="2 6" id="KW-0963">Cytoplasm</keyword>
<evidence type="ECO:0000256" key="5">
    <source>
        <dbReference type="ARBA" id="ARBA00022691"/>
    </source>
</evidence>
<evidence type="ECO:0000313" key="7">
    <source>
        <dbReference type="EMBL" id="MDY0405527.1"/>
    </source>
</evidence>
<evidence type="ECO:0000256" key="4">
    <source>
        <dbReference type="ARBA" id="ARBA00022679"/>
    </source>
</evidence>
<protein>
    <recommendedName>
        <fullName evidence="6">Ribosomal protein L11 methyltransferase</fullName>
        <shortName evidence="6">L11 Mtase</shortName>
        <ecNumber evidence="6">2.1.1.-</ecNumber>
    </recommendedName>
</protein>
<feature type="binding site" evidence="6">
    <location>
        <position position="248"/>
    </location>
    <ligand>
        <name>S-adenosyl-L-methionine</name>
        <dbReference type="ChEBI" id="CHEBI:59789"/>
    </ligand>
</feature>
<dbReference type="PIRSF" id="PIRSF000401">
    <property type="entry name" value="RPL11_MTase"/>
    <property type="match status" value="1"/>
</dbReference>
<evidence type="ECO:0000256" key="2">
    <source>
        <dbReference type="ARBA" id="ARBA00022490"/>
    </source>
</evidence>
<dbReference type="PANTHER" id="PTHR43648:SF1">
    <property type="entry name" value="ELECTRON TRANSFER FLAVOPROTEIN BETA SUBUNIT LYSINE METHYLTRANSFERASE"/>
    <property type="match status" value="1"/>
</dbReference>
<keyword evidence="7" id="KW-0689">Ribosomal protein</keyword>
<keyword evidence="4 6" id="KW-0808">Transferase</keyword>
<comment type="subcellular location">
    <subcellularLocation>
        <location evidence="6">Cytoplasm</location>
    </subcellularLocation>
</comment>
<feature type="binding site" evidence="6">
    <location>
        <position position="162"/>
    </location>
    <ligand>
        <name>S-adenosyl-L-methionine</name>
        <dbReference type="ChEBI" id="CHEBI:59789"/>
    </ligand>
</feature>
<dbReference type="InterPro" id="IPR004498">
    <property type="entry name" value="Ribosomal_PrmA_MeTrfase"/>
</dbReference>
<dbReference type="InterPro" id="IPR029063">
    <property type="entry name" value="SAM-dependent_MTases_sf"/>
</dbReference>
<comment type="similarity">
    <text evidence="1 6">Belongs to the methyltransferase superfamily. PrmA family.</text>
</comment>
<dbReference type="InterPro" id="IPR050078">
    <property type="entry name" value="Ribosomal_L11_MeTrfase_PrmA"/>
</dbReference>
<feature type="binding site" evidence="6">
    <location>
        <position position="183"/>
    </location>
    <ligand>
        <name>S-adenosyl-L-methionine</name>
        <dbReference type="ChEBI" id="CHEBI:59789"/>
    </ligand>
</feature>
<accession>A0ABU5CGS0</accession>
<dbReference type="GO" id="GO:0005840">
    <property type="term" value="C:ribosome"/>
    <property type="evidence" value="ECO:0007669"/>
    <property type="project" value="UniProtKB-KW"/>
</dbReference>
<dbReference type="EC" id="2.1.1.-" evidence="6"/>
<dbReference type="GO" id="GO:0032259">
    <property type="term" value="P:methylation"/>
    <property type="evidence" value="ECO:0007669"/>
    <property type="project" value="UniProtKB-KW"/>
</dbReference>
<proteinExistence type="inferred from homology"/>
<dbReference type="Pfam" id="PF06325">
    <property type="entry name" value="PrmA"/>
    <property type="match status" value="1"/>
</dbReference>
<dbReference type="HAMAP" id="MF_00735">
    <property type="entry name" value="Methyltr_PrmA"/>
    <property type="match status" value="1"/>
</dbReference>
<dbReference type="Proteomes" id="UP001228376">
    <property type="component" value="Unassembled WGS sequence"/>
</dbReference>
<dbReference type="NCBIfam" id="TIGR00406">
    <property type="entry name" value="prmA"/>
    <property type="match status" value="1"/>
</dbReference>
<comment type="caution">
    <text evidence="7">The sequence shown here is derived from an EMBL/GenBank/DDBJ whole genome shotgun (WGS) entry which is preliminary data.</text>
</comment>
<dbReference type="RefSeq" id="WP_306066248.1">
    <property type="nucleotide sequence ID" value="NZ_JAROCA020000001.1"/>
</dbReference>
<gene>
    <name evidence="6 7" type="primary">prmA</name>
    <name evidence="7" type="ORF">P5G51_009055</name>
</gene>
<dbReference type="GO" id="GO:0008168">
    <property type="term" value="F:methyltransferase activity"/>
    <property type="evidence" value="ECO:0007669"/>
    <property type="project" value="UniProtKB-KW"/>
</dbReference>
<evidence type="ECO:0000256" key="3">
    <source>
        <dbReference type="ARBA" id="ARBA00022603"/>
    </source>
</evidence>
<dbReference type="EMBL" id="JAROCA020000001">
    <property type="protein sequence ID" value="MDY0405527.1"/>
    <property type="molecule type" value="Genomic_DNA"/>
</dbReference>
<feature type="binding site" evidence="6">
    <location>
        <position position="205"/>
    </location>
    <ligand>
        <name>S-adenosyl-L-methionine</name>
        <dbReference type="ChEBI" id="CHEBI:59789"/>
    </ligand>
</feature>
<keyword evidence="5 6" id="KW-0949">S-adenosyl-L-methionine</keyword>
<dbReference type="Gene3D" id="3.40.50.150">
    <property type="entry name" value="Vaccinia Virus protein VP39"/>
    <property type="match status" value="1"/>
</dbReference>
<dbReference type="CDD" id="cd02440">
    <property type="entry name" value="AdoMet_MTases"/>
    <property type="match status" value="1"/>
</dbReference>
<sequence>MKWTQVCIRTTNEAIEPISNIFHENGASGVVIEDPLDLILERHPKYGEIFALDPEDYPDEGVDIKAYFPMNSSISETVAEIKQEIDQLENYGINLGQNKIMLTEVDEADWSEAWKKYYKPVHITDRITVAPSWENYQPTLKDELIIELDPGMAFGTGTHPTTILSIKALEKHLKPGDKVIDVGSGSGVLSIAAALLGAGEVHAFDLDEVAVKSTFENVRFNHVQHTVTVKQNDLLQNVDMEADVIVSNILAEIIVQFVADARNNLKHGGYFITSGIIQAKKQLVLDELEKNHFQVVGMNEMDDWVAIIAKKGG</sequence>
<reference evidence="7 8" key="1">
    <citation type="submission" date="2023-10" db="EMBL/GenBank/DDBJ databases">
        <title>179-bfca-hs.</title>
        <authorList>
            <person name="Miliotis G."/>
            <person name="Sengupta P."/>
            <person name="Hameed A."/>
            <person name="Chuvochina M."/>
            <person name="Mcdonagh F."/>
            <person name="Simpson A.C."/>
            <person name="Singh N.K."/>
            <person name="Rekha P.D."/>
            <person name="Raman K."/>
            <person name="Hugenholtz P."/>
            <person name="Venkateswaran K."/>
        </authorList>
    </citation>
    <scope>NUCLEOTIDE SEQUENCE [LARGE SCALE GENOMIC DNA]</scope>
    <source>
        <strain evidence="7 8">179-BFC-A-HS</strain>
    </source>
</reference>
<evidence type="ECO:0000313" key="8">
    <source>
        <dbReference type="Proteomes" id="UP001228376"/>
    </source>
</evidence>
<keyword evidence="3 6" id="KW-0489">Methyltransferase</keyword>
<evidence type="ECO:0000256" key="6">
    <source>
        <dbReference type="HAMAP-Rule" id="MF_00735"/>
    </source>
</evidence>